<feature type="compositionally biased region" description="Polar residues" evidence="1">
    <location>
        <begin position="461"/>
        <end position="475"/>
    </location>
</feature>
<accession>A0A8H3F6I0</accession>
<feature type="compositionally biased region" description="Basic and acidic residues" evidence="1">
    <location>
        <begin position="506"/>
        <end position="517"/>
    </location>
</feature>
<dbReference type="AlphaFoldDB" id="A0A8H3F6I0"/>
<feature type="region of interest" description="Disordered" evidence="1">
    <location>
        <begin position="660"/>
        <end position="727"/>
    </location>
</feature>
<feature type="region of interest" description="Disordered" evidence="1">
    <location>
        <begin position="374"/>
        <end position="556"/>
    </location>
</feature>
<feature type="compositionally biased region" description="Polar residues" evidence="1">
    <location>
        <begin position="114"/>
        <end position="126"/>
    </location>
</feature>
<proteinExistence type="predicted"/>
<feature type="compositionally biased region" description="Low complexity" evidence="1">
    <location>
        <begin position="524"/>
        <end position="544"/>
    </location>
</feature>
<feature type="region of interest" description="Disordered" evidence="1">
    <location>
        <begin position="238"/>
        <end position="316"/>
    </location>
</feature>
<evidence type="ECO:0000313" key="3">
    <source>
        <dbReference type="Proteomes" id="UP000664203"/>
    </source>
</evidence>
<feature type="compositionally biased region" description="Basic and acidic residues" evidence="1">
    <location>
        <begin position="241"/>
        <end position="254"/>
    </location>
</feature>
<feature type="compositionally biased region" description="Low complexity" evidence="1">
    <location>
        <begin position="705"/>
        <end position="720"/>
    </location>
</feature>
<evidence type="ECO:0000256" key="1">
    <source>
        <dbReference type="SAM" id="MobiDB-lite"/>
    </source>
</evidence>
<comment type="caution">
    <text evidence="2">The sequence shown here is derived from an EMBL/GenBank/DDBJ whole genome shotgun (WGS) entry which is preliminary data.</text>
</comment>
<organism evidence="2 3">
    <name type="scientific">Alectoria fallacina</name>
    <dbReference type="NCBI Taxonomy" id="1903189"/>
    <lineage>
        <taxon>Eukaryota</taxon>
        <taxon>Fungi</taxon>
        <taxon>Dikarya</taxon>
        <taxon>Ascomycota</taxon>
        <taxon>Pezizomycotina</taxon>
        <taxon>Lecanoromycetes</taxon>
        <taxon>OSLEUM clade</taxon>
        <taxon>Lecanoromycetidae</taxon>
        <taxon>Lecanorales</taxon>
        <taxon>Lecanorineae</taxon>
        <taxon>Parmeliaceae</taxon>
        <taxon>Alectoria</taxon>
    </lineage>
</organism>
<feature type="region of interest" description="Disordered" evidence="1">
    <location>
        <begin position="792"/>
        <end position="848"/>
    </location>
</feature>
<dbReference type="OrthoDB" id="3870679at2759"/>
<evidence type="ECO:0000313" key="2">
    <source>
        <dbReference type="EMBL" id="CAF9918030.1"/>
    </source>
</evidence>
<dbReference type="EMBL" id="CAJPDR010000106">
    <property type="protein sequence ID" value="CAF9918030.1"/>
    <property type="molecule type" value="Genomic_DNA"/>
</dbReference>
<feature type="compositionally biased region" description="Low complexity" evidence="1">
    <location>
        <begin position="142"/>
        <end position="152"/>
    </location>
</feature>
<feature type="compositionally biased region" description="Polar residues" evidence="1">
    <location>
        <begin position="416"/>
        <end position="430"/>
    </location>
</feature>
<sequence length="1066" mass="119231">MPGTDNAVGVDALPPLSLGSLKGHKILPRRKFISDDADYGWPIRQERRMRHKSEQISCSSAERIKSWIPEPSPIQVIPVVGKPLTPPINFRDDFQSWINDVALRGRDFTRTRTSHSPGPTPLVQQSPPTPETTPPKTHRIRNAASRSSTRNTSDSRRDSFKTAQENQSSDDESQPLDSPSHHPAREKWRRATGLSKHKDVGLGLGLESEDEGPTPRQMTPKHVATKYRDFGTFDGNWDASDGDRLEGGSQEDHSSATSVPYGRRHHRRSMMAEPPTLDSPTLGQEVESSLKKTLSLRQRVEKSRHSPPLNSTDNFAEQLPWPLKEDYFDVDTDLRDMNNKRLSQVSATSTVVEAMVIQSPPRRRQTLRHTVKMEDMNSSTPPPPSNRNSLNSNERLSLRRRLRRSGSPDRELRKSYASTDTPESVGSNPAKTRHDLAPTSAFPDHLSSLQSSASGSKHLSRTFSLNSRQQSSRPTTAPEESVGYFDVPPRRDRRTMSVVIHPPRPSKVEGKPEKGVERAALAQPSSPSVPTSSQVSRTTSVTSVGMGTHYNSPTPADQPHATLYLSDPPDEHSLSVDRNMGEWSAIRPRSTLVTPFSLRSAHSSTPGTLEVNEATAISIYPHTNKSILVIQQMAGGSDSSPREQSAIIAGNANIALPGSITPIVHHQSPPREILNSPLQNPRDAPQPPQPPDLRVIAPTPANGRPSSEATPPLPSTPTTTKRFSAPITSIKRRALSARRHSETFISPFARTFSLRGIASTPRRRRTMADDPEPGSKLHPFWRPRGFWEDVDSDSDEEFGNTGLLIGSRRPSQSINETTPRRTESLTHRIRSSLRLPHPSQRLRRSSVSSELNQNLYEFVNPNNGRDHEESKRDGVLIQPKYQSDEEQKSDGVPGRTMSFTRLLTGSLRFPHPARRQRPISISAPLHPNEDESLNPTVNGGKEWKADVPPRRTMSLTRRLTRSLHHPARPPRPLSMSSPLDPDSYESIHPNSRRGEEQAAEGMPRLGHPVQLVGFKAFAQKIERRREAREEGKREERKRWLTDRIRHVNTDDDIVRTEHFKREMGGW</sequence>
<keyword evidence="3" id="KW-1185">Reference proteome</keyword>
<reference evidence="2" key="1">
    <citation type="submission" date="2021-03" db="EMBL/GenBank/DDBJ databases">
        <authorList>
            <person name="Tagirdzhanova G."/>
        </authorList>
    </citation>
    <scope>NUCLEOTIDE SEQUENCE</scope>
</reference>
<feature type="compositionally biased region" description="Basic residues" evidence="1">
    <location>
        <begin position="958"/>
        <end position="968"/>
    </location>
</feature>
<feature type="compositionally biased region" description="Low complexity" evidence="1">
    <location>
        <begin position="446"/>
        <end position="457"/>
    </location>
</feature>
<feature type="region of interest" description="Disordered" evidence="1">
    <location>
        <begin position="876"/>
        <end position="1007"/>
    </location>
</feature>
<gene>
    <name evidence="2" type="ORF">ALECFALPRED_000469</name>
</gene>
<dbReference type="Proteomes" id="UP000664203">
    <property type="component" value="Unassembled WGS sequence"/>
</dbReference>
<feature type="region of interest" description="Disordered" evidence="1">
    <location>
        <begin position="109"/>
        <end position="222"/>
    </location>
</feature>
<name>A0A8H3F6I0_9LECA</name>
<protein>
    <submittedName>
        <fullName evidence="2">Uncharacterized protein</fullName>
    </submittedName>
</protein>
<feature type="compositionally biased region" description="Low complexity" evidence="1">
    <location>
        <begin position="386"/>
        <end position="395"/>
    </location>
</feature>